<name>A0ACB5UK24_9FIRM</name>
<evidence type="ECO:0000313" key="1">
    <source>
        <dbReference type="EMBL" id="GMQ62888.1"/>
    </source>
</evidence>
<reference evidence="1" key="1">
    <citation type="submission" date="2023-09" db="EMBL/GenBank/DDBJ databases">
        <title>Vallitalea sediminicola and Vallitalea maricola sp. nov., anaerobic bacteria isolated from marine sediment.</title>
        <authorList>
            <person name="Hirano S."/>
            <person name="Maeda A."/>
            <person name="Terahara T."/>
            <person name="Mori K."/>
            <person name="Hamada M."/>
            <person name="Matsumoto R."/>
            <person name="Kobayashi T."/>
        </authorList>
    </citation>
    <scope>NUCLEOTIDE SEQUENCE</scope>
    <source>
        <strain evidence="1">AN17-2</strain>
    </source>
</reference>
<sequence>MRKDDIVQVALEAFCHNDYDHVSINMIIKESKTSKGVFYHYFKNKEQLYFYIVDLILDEKIKFFNDREKLQKQPKADSIFSLLRQQIDKSLDFSLAYPKFALFCIQARKGTNESIKKKVYKKMEYTTNEYYVNLIKNNIEKGIIRKDFPEEFVVSIVTYMLPIFLDYVHSQGIEICSKNNHIIKEYYLHYIDFMENGLSN</sequence>
<evidence type="ECO:0000313" key="2">
    <source>
        <dbReference type="Proteomes" id="UP001374599"/>
    </source>
</evidence>
<proteinExistence type="predicted"/>
<dbReference type="Proteomes" id="UP001374599">
    <property type="component" value="Unassembled WGS sequence"/>
</dbReference>
<gene>
    <name evidence="1" type="ORF">AN2V17_21200</name>
</gene>
<comment type="caution">
    <text evidence="1">The sequence shown here is derived from an EMBL/GenBank/DDBJ whole genome shotgun (WGS) entry which is preliminary data.</text>
</comment>
<protein>
    <submittedName>
        <fullName evidence="1">TetR/AcrR family transcriptional regulator</fullName>
    </submittedName>
</protein>
<accession>A0ACB5UK24</accession>
<dbReference type="EMBL" id="BTPU01000031">
    <property type="protein sequence ID" value="GMQ62888.1"/>
    <property type="molecule type" value="Genomic_DNA"/>
</dbReference>
<keyword evidence="2" id="KW-1185">Reference proteome</keyword>
<organism evidence="1 2">
    <name type="scientific">Vallitalea maricola</name>
    <dbReference type="NCBI Taxonomy" id="3074433"/>
    <lineage>
        <taxon>Bacteria</taxon>
        <taxon>Bacillati</taxon>
        <taxon>Bacillota</taxon>
        <taxon>Clostridia</taxon>
        <taxon>Lachnospirales</taxon>
        <taxon>Vallitaleaceae</taxon>
        <taxon>Vallitalea</taxon>
    </lineage>
</organism>